<reference evidence="9 10" key="1">
    <citation type="submission" date="2023-01" db="EMBL/GenBank/DDBJ databases">
        <title>Analysis of 21 Apiospora genomes using comparative genomics revels a genus with tremendous synthesis potential of carbohydrate active enzymes and secondary metabolites.</title>
        <authorList>
            <person name="Sorensen T."/>
        </authorList>
    </citation>
    <scope>NUCLEOTIDE SEQUENCE [LARGE SCALE GENOMIC DNA]</scope>
    <source>
        <strain evidence="9 10">CBS 83171</strain>
    </source>
</reference>
<keyword evidence="10" id="KW-1185">Reference proteome</keyword>
<dbReference type="PANTHER" id="PTHR33048">
    <property type="entry name" value="PTH11-LIKE INTEGRAL MEMBRANE PROTEIN (AFU_ORTHOLOGUE AFUA_5G11245)"/>
    <property type="match status" value="1"/>
</dbReference>
<dbReference type="InterPro" id="IPR052337">
    <property type="entry name" value="SAT4-like"/>
</dbReference>
<accession>A0ABR1U1A7</accession>
<feature type="region of interest" description="Disordered" evidence="6">
    <location>
        <begin position="301"/>
        <end position="366"/>
    </location>
</feature>
<organism evidence="9 10">
    <name type="scientific">Apiospora saccharicola</name>
    <dbReference type="NCBI Taxonomy" id="335842"/>
    <lineage>
        <taxon>Eukaryota</taxon>
        <taxon>Fungi</taxon>
        <taxon>Dikarya</taxon>
        <taxon>Ascomycota</taxon>
        <taxon>Pezizomycotina</taxon>
        <taxon>Sordariomycetes</taxon>
        <taxon>Xylariomycetidae</taxon>
        <taxon>Amphisphaeriales</taxon>
        <taxon>Apiosporaceae</taxon>
        <taxon>Apiospora</taxon>
    </lineage>
</organism>
<feature type="transmembrane region" description="Helical" evidence="7">
    <location>
        <begin position="137"/>
        <end position="164"/>
    </location>
</feature>
<evidence type="ECO:0000256" key="4">
    <source>
        <dbReference type="ARBA" id="ARBA00023136"/>
    </source>
</evidence>
<sequence length="441" mass="47831">MAPIEPEPATASKASSLPQDSNGPWIVTSIWALTAVGSFFVMLRFYCRIFRGRTFPFDDCLLLVAWILLVAQTVLSAYSVRLGSGKHIWNIDPSLSEALLMLQDITTAPSVLAVAFSKASAGASLLRLLTYKWQRVLTIFIITSIGLLMSGIMVLTLVQCMPIQKHWNYQVPGTCWDPNIVAKFAIGASIWSGVMDIVLAILPMPVILGLQMNKREKLGVAIALSFMALWRLPSLTRQSSAGASSFIKSSTLINLSSTDPTFDVAPVVVFGTAEIAVTMIAACIPVLRVLIRDVSRAGTVRYGSNGTSTTRSRLNGGGGNTTNYSRNTNVYGSAVRHPMTSHPGPLGGSDSDTDTGSSKDDGGYVGHTRIMGVRSIKSSHSSNKPPLQVYRQKTIVIEYSDAKRDNNWILDPVNLSPRTLFDGQFDKSMSDDLKGPRRPSV</sequence>
<feature type="compositionally biased region" description="Polar residues" evidence="6">
    <location>
        <begin position="302"/>
        <end position="313"/>
    </location>
</feature>
<feature type="transmembrane region" description="Helical" evidence="7">
    <location>
        <begin position="25"/>
        <end position="47"/>
    </location>
</feature>
<evidence type="ECO:0000256" key="3">
    <source>
        <dbReference type="ARBA" id="ARBA00022989"/>
    </source>
</evidence>
<feature type="transmembrane region" description="Helical" evidence="7">
    <location>
        <begin position="59"/>
        <end position="78"/>
    </location>
</feature>
<feature type="transmembrane region" description="Helical" evidence="7">
    <location>
        <begin position="218"/>
        <end position="236"/>
    </location>
</feature>
<keyword evidence="4 7" id="KW-0472">Membrane</keyword>
<evidence type="ECO:0000259" key="8">
    <source>
        <dbReference type="Pfam" id="PF20684"/>
    </source>
</evidence>
<gene>
    <name evidence="9" type="ORF">PG996_011993</name>
</gene>
<feature type="compositionally biased region" description="Polar residues" evidence="6">
    <location>
        <begin position="321"/>
        <end position="331"/>
    </location>
</feature>
<evidence type="ECO:0000313" key="10">
    <source>
        <dbReference type="Proteomes" id="UP001446871"/>
    </source>
</evidence>
<comment type="caution">
    <text evidence="9">The sequence shown here is derived from an EMBL/GenBank/DDBJ whole genome shotgun (WGS) entry which is preliminary data.</text>
</comment>
<evidence type="ECO:0000256" key="7">
    <source>
        <dbReference type="SAM" id="Phobius"/>
    </source>
</evidence>
<feature type="transmembrane region" description="Helical" evidence="7">
    <location>
        <begin position="184"/>
        <end position="206"/>
    </location>
</feature>
<evidence type="ECO:0000256" key="5">
    <source>
        <dbReference type="ARBA" id="ARBA00038359"/>
    </source>
</evidence>
<feature type="transmembrane region" description="Helical" evidence="7">
    <location>
        <begin position="264"/>
        <end position="291"/>
    </location>
</feature>
<dbReference type="PANTHER" id="PTHR33048:SF42">
    <property type="entry name" value="INTEGRAL MEMBRANE PROTEIN"/>
    <property type="match status" value="1"/>
</dbReference>
<protein>
    <submittedName>
        <fullName evidence="9">Integral membrane protein</fullName>
    </submittedName>
</protein>
<evidence type="ECO:0000313" key="9">
    <source>
        <dbReference type="EMBL" id="KAK8052692.1"/>
    </source>
</evidence>
<keyword evidence="2 7" id="KW-0812">Transmembrane</keyword>
<dbReference type="Proteomes" id="UP001446871">
    <property type="component" value="Unassembled WGS sequence"/>
</dbReference>
<dbReference type="Pfam" id="PF20684">
    <property type="entry name" value="Fung_rhodopsin"/>
    <property type="match status" value="1"/>
</dbReference>
<comment type="similarity">
    <text evidence="5">Belongs to the SAT4 family.</text>
</comment>
<feature type="domain" description="Rhodopsin" evidence="8">
    <location>
        <begin position="43"/>
        <end position="292"/>
    </location>
</feature>
<dbReference type="InterPro" id="IPR049326">
    <property type="entry name" value="Rhodopsin_dom_fungi"/>
</dbReference>
<proteinExistence type="inferred from homology"/>
<comment type="subcellular location">
    <subcellularLocation>
        <location evidence="1">Membrane</location>
        <topology evidence="1">Multi-pass membrane protein</topology>
    </subcellularLocation>
</comment>
<evidence type="ECO:0000256" key="1">
    <source>
        <dbReference type="ARBA" id="ARBA00004141"/>
    </source>
</evidence>
<evidence type="ECO:0000256" key="2">
    <source>
        <dbReference type="ARBA" id="ARBA00022692"/>
    </source>
</evidence>
<evidence type="ECO:0000256" key="6">
    <source>
        <dbReference type="SAM" id="MobiDB-lite"/>
    </source>
</evidence>
<name>A0ABR1U1A7_9PEZI</name>
<keyword evidence="3 7" id="KW-1133">Transmembrane helix</keyword>
<dbReference type="EMBL" id="JAQQWM010000008">
    <property type="protein sequence ID" value="KAK8052692.1"/>
    <property type="molecule type" value="Genomic_DNA"/>
</dbReference>